<dbReference type="Proteomes" id="UP000865560">
    <property type="component" value="Unassembled WGS sequence"/>
</dbReference>
<dbReference type="Proteomes" id="UP001199644">
    <property type="component" value="Unassembled WGS sequence"/>
</dbReference>
<dbReference type="AlphaFoldDB" id="A0A430ZR74"/>
<dbReference type="Proteomes" id="UP000735326">
    <property type="component" value="Unassembled WGS sequence"/>
</dbReference>
<comment type="caution">
    <text evidence="4">The sequence shown here is derived from an EMBL/GenBank/DDBJ whole genome shotgun (WGS) entry which is preliminary data.</text>
</comment>
<accession>A0A430ZR74</accession>
<dbReference type="InterPro" id="IPR018841">
    <property type="entry name" value="DUF2442"/>
</dbReference>
<evidence type="ECO:0000313" key="4">
    <source>
        <dbReference type="EMBL" id="RTJ97480.1"/>
    </source>
</evidence>
<evidence type="ECO:0000313" key="1">
    <source>
        <dbReference type="EMBL" id="EHB2512539.1"/>
    </source>
</evidence>
<name>A0A430ZR74_CAMJU</name>
<evidence type="ECO:0000313" key="2">
    <source>
        <dbReference type="EMBL" id="MCH3853755.1"/>
    </source>
</evidence>
<gene>
    <name evidence="3" type="ORF">AJY60_07980</name>
    <name evidence="4" type="ORF">C3H48_08920</name>
    <name evidence="1" type="ORF">JYC20_001737</name>
    <name evidence="2" type="ORF">LZC39_16845</name>
</gene>
<proteinExistence type="predicted"/>
<dbReference type="RefSeq" id="WP_060787619.1">
    <property type="nucleotide sequence ID" value="NZ_JAJUOL010001247.1"/>
</dbReference>
<reference evidence="2" key="4">
    <citation type="submission" date="2021-12" db="EMBL/GenBank/DDBJ databases">
        <title>Prevalence of phenicol resistance gene fexA in Campylobacter isolated from poultry supply chain.</title>
        <authorList>
            <person name="Tang B."/>
            <person name="Zheng X."/>
            <person name="Lin J."/>
            <person name="Lin R."/>
            <person name="Yang H."/>
            <person name="Shen Z."/>
            <person name="Xia F."/>
        </authorList>
    </citation>
    <scope>NUCLEOTIDE SEQUENCE</scope>
    <source>
        <strain evidence="2">CJHN2011004</strain>
    </source>
</reference>
<dbReference type="Pfam" id="PF10387">
    <property type="entry name" value="DUF2442"/>
    <property type="match status" value="1"/>
</dbReference>
<evidence type="ECO:0000313" key="6">
    <source>
        <dbReference type="Proteomes" id="UP000865560"/>
    </source>
</evidence>
<organism evidence="4 5">
    <name type="scientific">Campylobacter jejuni</name>
    <dbReference type="NCBI Taxonomy" id="197"/>
    <lineage>
        <taxon>Bacteria</taxon>
        <taxon>Pseudomonadati</taxon>
        <taxon>Campylobacterota</taxon>
        <taxon>Epsilonproteobacteria</taxon>
        <taxon>Campylobacterales</taxon>
        <taxon>Campylobacteraceae</taxon>
        <taxon>Campylobacter</taxon>
    </lineage>
</organism>
<dbReference type="Gene3D" id="3.30.2020.40">
    <property type="entry name" value="Uncharacterised protein PF10387, DUF2442"/>
    <property type="match status" value="1"/>
</dbReference>
<reference evidence="1" key="3">
    <citation type="submission" date="2021-02" db="EMBL/GenBank/DDBJ databases">
        <authorList>
            <consortium name="PulseNet: The National Subtyping Network for Foodborne Disease Surveillance"/>
        </authorList>
    </citation>
    <scope>NUCLEOTIDE SEQUENCE</scope>
    <source>
        <strain evidence="1">PNUSAC020384</strain>
    </source>
</reference>
<protein>
    <submittedName>
        <fullName evidence="4">DUF2442 domain-containing protein</fullName>
    </submittedName>
</protein>
<reference evidence="3 6" key="1">
    <citation type="submission" date="2016-09" db="EMBL/GenBank/DDBJ databases">
        <title>Campylobacter from American crows.</title>
        <authorList>
            <person name="Weis A.M."/>
            <person name="Weimer B.C."/>
            <person name="Townsend A.K."/>
            <person name="Taff C."/>
        </authorList>
    </citation>
    <scope>NUCLEOTIDE SEQUENCE [LARGE SCALE GENOMIC DNA]</scope>
    <source>
        <strain evidence="3 6">BCW_3791</strain>
    </source>
</reference>
<evidence type="ECO:0000313" key="5">
    <source>
        <dbReference type="Proteomes" id="UP000286791"/>
    </source>
</evidence>
<dbReference type="EMBL" id="PRCE01000121">
    <property type="protein sequence ID" value="RTJ97480.1"/>
    <property type="molecule type" value="Genomic_DNA"/>
</dbReference>
<dbReference type="Proteomes" id="UP000286791">
    <property type="component" value="Unassembled WGS sequence"/>
</dbReference>
<dbReference type="EMBL" id="AAYVUT010000014">
    <property type="protein sequence ID" value="EHB2512539.1"/>
    <property type="molecule type" value="Genomic_DNA"/>
</dbReference>
<evidence type="ECO:0000313" key="3">
    <source>
        <dbReference type="EMBL" id="OEV45638.1"/>
    </source>
</evidence>
<dbReference type="EMBL" id="MJVJ01000110">
    <property type="protein sequence ID" value="OEV45638.1"/>
    <property type="molecule type" value="Genomic_DNA"/>
</dbReference>
<sequence length="80" mass="9467">MNTLVKAKNVKFDKDYLIVLLEDERIIQTPLKWYKELENANSEDLEKWHFICDNTGIEWEKLDCHLSIEAMLKSNVNKVA</sequence>
<reference evidence="4 5" key="2">
    <citation type="journal article" date="2019" name="Appl. Environ. Microbiol.">
        <title>Population genetics and characterization of Campylobacter jejuni isolates in western jackdaws and game birds in Finland.</title>
        <authorList>
            <person name="Kovanen S."/>
            <person name="Rossi M."/>
            <person name="Pohja-Mykra M."/>
            <person name="Nieminen T."/>
            <person name="Raunio-Saarnisto M."/>
            <person name="Sauvala M."/>
            <person name="Fredriksson-Ahomaa M."/>
            <person name="Hanninen M.L."/>
            <person name="Kivisto R."/>
        </authorList>
    </citation>
    <scope>NUCLEOTIDE SEQUENCE [LARGE SCALE GENOMIC DNA]</scope>
    <source>
        <strain evidence="4 5">CB304</strain>
    </source>
</reference>
<dbReference type="EMBL" id="JAJUOL010001247">
    <property type="protein sequence ID" value="MCH3853755.1"/>
    <property type="molecule type" value="Genomic_DNA"/>
</dbReference>